<dbReference type="OrthoDB" id="10582886at2759"/>
<dbReference type="Proteomes" id="UP000054776">
    <property type="component" value="Unassembled WGS sequence"/>
</dbReference>
<dbReference type="InParanoid" id="A0A0V1BV79"/>
<gene>
    <name evidence="1" type="ORF">T01_13779</name>
</gene>
<accession>A0A0V1BV79</accession>
<dbReference type="EMBL" id="JYDH01000012">
    <property type="protein sequence ID" value="KRY40604.1"/>
    <property type="molecule type" value="Genomic_DNA"/>
</dbReference>
<name>A0A0V1BV79_TRISP</name>
<keyword evidence="2" id="KW-1185">Reference proteome</keyword>
<proteinExistence type="predicted"/>
<sequence length="165" mass="19067">MWVEETMRSLIQMVCLAAYATRHGSTTDSGGEAGVRDTEILGRVEVAFARHMLDKKQWELNYDHDVCVADSPLTLYQWFSTRGARPPKGTWEGSRGERENSVYWFHSHQRTFVKRDSQHLWHFIRSYNVPHHPLPQEYTTSSQIALSELRTTALYKGAGRRQSAL</sequence>
<reference evidence="1 2" key="1">
    <citation type="submission" date="2015-01" db="EMBL/GenBank/DDBJ databases">
        <title>Evolution of Trichinella species and genotypes.</title>
        <authorList>
            <person name="Korhonen P.K."/>
            <person name="Edoardo P."/>
            <person name="Giuseppe L.R."/>
            <person name="Gasser R.B."/>
        </authorList>
    </citation>
    <scope>NUCLEOTIDE SEQUENCE [LARGE SCALE GENOMIC DNA]</scope>
    <source>
        <strain evidence="1">ISS3</strain>
    </source>
</reference>
<comment type="caution">
    <text evidence="1">The sequence shown here is derived from an EMBL/GenBank/DDBJ whole genome shotgun (WGS) entry which is preliminary data.</text>
</comment>
<organism evidence="1 2">
    <name type="scientific">Trichinella spiralis</name>
    <name type="common">Trichina worm</name>
    <dbReference type="NCBI Taxonomy" id="6334"/>
    <lineage>
        <taxon>Eukaryota</taxon>
        <taxon>Metazoa</taxon>
        <taxon>Ecdysozoa</taxon>
        <taxon>Nematoda</taxon>
        <taxon>Enoplea</taxon>
        <taxon>Dorylaimia</taxon>
        <taxon>Trichinellida</taxon>
        <taxon>Trichinellidae</taxon>
        <taxon>Trichinella</taxon>
    </lineage>
</organism>
<evidence type="ECO:0000313" key="2">
    <source>
        <dbReference type="Proteomes" id="UP000054776"/>
    </source>
</evidence>
<evidence type="ECO:0000313" key="1">
    <source>
        <dbReference type="EMBL" id="KRY40604.1"/>
    </source>
</evidence>
<protein>
    <submittedName>
        <fullName evidence="1">Uncharacterized protein</fullName>
    </submittedName>
</protein>
<dbReference type="AlphaFoldDB" id="A0A0V1BV79"/>